<name>A0A7W7K7X8_9SPHN</name>
<proteinExistence type="predicted"/>
<keyword evidence="2" id="KW-1185">Reference proteome</keyword>
<comment type="caution">
    <text evidence="1">The sequence shown here is derived from an EMBL/GenBank/DDBJ whole genome shotgun (WGS) entry which is preliminary data.</text>
</comment>
<gene>
    <name evidence="1" type="ORF">HNO88_000515</name>
</gene>
<dbReference type="AlphaFoldDB" id="A0A7W7K7X8"/>
<reference evidence="1 2" key="1">
    <citation type="submission" date="2020-08" db="EMBL/GenBank/DDBJ databases">
        <title>Functional genomics of gut bacteria from endangered species of beetles.</title>
        <authorList>
            <person name="Carlos-Shanley C."/>
        </authorList>
    </citation>
    <scope>NUCLEOTIDE SEQUENCE [LARGE SCALE GENOMIC DNA]</scope>
    <source>
        <strain evidence="1 2">S00245</strain>
    </source>
</reference>
<organism evidence="1 2">
    <name type="scientific">Novosphingobium chloroacetimidivorans</name>
    <dbReference type="NCBI Taxonomy" id="1428314"/>
    <lineage>
        <taxon>Bacteria</taxon>
        <taxon>Pseudomonadati</taxon>
        <taxon>Pseudomonadota</taxon>
        <taxon>Alphaproteobacteria</taxon>
        <taxon>Sphingomonadales</taxon>
        <taxon>Sphingomonadaceae</taxon>
        <taxon>Novosphingobium</taxon>
    </lineage>
</organism>
<evidence type="ECO:0000313" key="1">
    <source>
        <dbReference type="EMBL" id="MBB4857208.1"/>
    </source>
</evidence>
<protein>
    <submittedName>
        <fullName evidence="1">Uncharacterized protein</fullName>
    </submittedName>
</protein>
<evidence type="ECO:0000313" key="2">
    <source>
        <dbReference type="Proteomes" id="UP000555448"/>
    </source>
</evidence>
<sequence length="55" mass="5973">MTGTVTRAFEIARAGTCKNVEDIKRQLKREGYSSVDEHLNGPTIKKQLAAAILAA</sequence>
<accession>A0A7W7K7X8</accession>
<dbReference type="RefSeq" id="WP_184242509.1">
    <property type="nucleotide sequence ID" value="NZ_JACHLR010000002.1"/>
</dbReference>
<dbReference type="Proteomes" id="UP000555448">
    <property type="component" value="Unassembled WGS sequence"/>
</dbReference>
<dbReference type="EMBL" id="JACHLR010000002">
    <property type="protein sequence ID" value="MBB4857208.1"/>
    <property type="molecule type" value="Genomic_DNA"/>
</dbReference>